<dbReference type="GO" id="GO:0008360">
    <property type="term" value="P:regulation of cell shape"/>
    <property type="evidence" value="ECO:0007669"/>
    <property type="project" value="UniProtKB-KW"/>
</dbReference>
<feature type="transmembrane region" description="Helical" evidence="6">
    <location>
        <begin position="268"/>
        <end position="289"/>
    </location>
</feature>
<feature type="transmembrane region" description="Helical" evidence="6">
    <location>
        <begin position="42"/>
        <end position="59"/>
    </location>
</feature>
<feature type="transmembrane region" description="Helical" evidence="6">
    <location>
        <begin position="71"/>
        <end position="92"/>
    </location>
</feature>
<accession>A0A1G1XCH6</accession>
<feature type="transmembrane region" description="Helical" evidence="6">
    <location>
        <begin position="332"/>
        <end position="352"/>
    </location>
</feature>
<evidence type="ECO:0008006" key="9">
    <source>
        <dbReference type="Google" id="ProtNLM"/>
    </source>
</evidence>
<name>A0A1G1XCH6_9BACT</name>
<keyword evidence="2 6" id="KW-0812">Transmembrane</keyword>
<gene>
    <name evidence="7" type="ORF">A3E36_04815</name>
</gene>
<comment type="subcellular location">
    <subcellularLocation>
        <location evidence="1">Membrane</location>
        <topology evidence="1">Multi-pass membrane protein</topology>
    </subcellularLocation>
</comment>
<dbReference type="InterPro" id="IPR018365">
    <property type="entry name" value="Cell_cycle_FtsW-rel_CS"/>
</dbReference>
<evidence type="ECO:0000256" key="4">
    <source>
        <dbReference type="ARBA" id="ARBA00022989"/>
    </source>
</evidence>
<feature type="transmembrane region" description="Helical" evidence="6">
    <location>
        <begin position="12"/>
        <end position="30"/>
    </location>
</feature>
<dbReference type="Proteomes" id="UP000177941">
    <property type="component" value="Unassembled WGS sequence"/>
</dbReference>
<evidence type="ECO:0000256" key="2">
    <source>
        <dbReference type="ARBA" id="ARBA00022692"/>
    </source>
</evidence>
<feature type="transmembrane region" description="Helical" evidence="6">
    <location>
        <begin position="182"/>
        <end position="200"/>
    </location>
</feature>
<organism evidence="7 8">
    <name type="scientific">Candidatus Andersenbacteria bacterium RIFCSPHIGHO2_12_FULL_45_11b</name>
    <dbReference type="NCBI Taxonomy" id="1797282"/>
    <lineage>
        <taxon>Bacteria</taxon>
        <taxon>Candidatus Anderseniibacteriota</taxon>
    </lineage>
</organism>
<evidence type="ECO:0000256" key="1">
    <source>
        <dbReference type="ARBA" id="ARBA00004141"/>
    </source>
</evidence>
<evidence type="ECO:0000256" key="3">
    <source>
        <dbReference type="ARBA" id="ARBA00022960"/>
    </source>
</evidence>
<feature type="transmembrane region" description="Helical" evidence="6">
    <location>
        <begin position="157"/>
        <end position="175"/>
    </location>
</feature>
<evidence type="ECO:0000313" key="8">
    <source>
        <dbReference type="Proteomes" id="UP000177941"/>
    </source>
</evidence>
<dbReference type="GO" id="GO:0051301">
    <property type="term" value="P:cell division"/>
    <property type="evidence" value="ECO:0007669"/>
    <property type="project" value="InterPro"/>
</dbReference>
<keyword evidence="4 6" id="KW-1133">Transmembrane helix</keyword>
<dbReference type="EMBL" id="MHHS01000006">
    <property type="protein sequence ID" value="OGY37556.1"/>
    <property type="molecule type" value="Genomic_DNA"/>
</dbReference>
<dbReference type="GO" id="GO:0032153">
    <property type="term" value="C:cell division site"/>
    <property type="evidence" value="ECO:0007669"/>
    <property type="project" value="TreeGrafter"/>
</dbReference>
<feature type="transmembrane region" description="Helical" evidence="6">
    <location>
        <begin position="135"/>
        <end position="151"/>
    </location>
</feature>
<dbReference type="PROSITE" id="PS00428">
    <property type="entry name" value="FTSW_RODA_SPOVE"/>
    <property type="match status" value="1"/>
</dbReference>
<protein>
    <recommendedName>
        <fullName evidence="9">Rod shape-determining protein RodA</fullName>
    </recommendedName>
</protein>
<feature type="transmembrane region" description="Helical" evidence="6">
    <location>
        <begin position="301"/>
        <end position="320"/>
    </location>
</feature>
<dbReference type="Pfam" id="PF01098">
    <property type="entry name" value="FTSW_RODA_SPOVE"/>
    <property type="match status" value="1"/>
</dbReference>
<keyword evidence="5 6" id="KW-0472">Membrane</keyword>
<comment type="caution">
    <text evidence="7">The sequence shown here is derived from an EMBL/GenBank/DDBJ whole genome shotgun (WGS) entry which is preliminary data.</text>
</comment>
<dbReference type="GO" id="GO:0015648">
    <property type="term" value="F:lipid-linked peptidoglycan transporter activity"/>
    <property type="evidence" value="ECO:0007669"/>
    <property type="project" value="TreeGrafter"/>
</dbReference>
<dbReference type="PANTHER" id="PTHR30474">
    <property type="entry name" value="CELL CYCLE PROTEIN"/>
    <property type="match status" value="1"/>
</dbReference>
<keyword evidence="3" id="KW-0133">Cell shape</keyword>
<evidence type="ECO:0000256" key="5">
    <source>
        <dbReference type="ARBA" id="ARBA00023136"/>
    </source>
</evidence>
<sequence>MRFAEVFRSADWTIIGAMLLLSSIGLAMLASATDTGQALSPLLYRQAIALALGFAVLVLTMKIPYHTWRRVAPIIFVLGVASQIGLSVGGRAIRGTVSRLEVFGFQIQPSEFVKVSLVLVLALVLANYKRIGWRQLAMTLGVIAVPIVLVLKEPDFGMAILMISAWLGMLIVFGLPFRTFMAICLIGGLVFAGAWQGLLFDYQKKRILTFLHPTADPLSTGYNVNQSIIALGSGQIFGRGLGHGPQSQLKFLPEQHTDFILASVGEELGFVGIALICALYGVLLWRVTLIIRIVDDPFAQLIGAGAFFLLITGFTVNAGMNMGILPVTGIPLPFISYGGSSLITSCFLLGLVESVKIHSKFHQRAPEELSSFL</sequence>
<dbReference type="AlphaFoldDB" id="A0A1G1XCH6"/>
<feature type="transmembrane region" description="Helical" evidence="6">
    <location>
        <begin position="112"/>
        <end position="128"/>
    </location>
</feature>
<evidence type="ECO:0000313" key="7">
    <source>
        <dbReference type="EMBL" id="OGY37556.1"/>
    </source>
</evidence>
<proteinExistence type="predicted"/>
<reference evidence="7 8" key="1">
    <citation type="journal article" date="2016" name="Nat. Commun.">
        <title>Thousands of microbial genomes shed light on interconnected biogeochemical processes in an aquifer system.</title>
        <authorList>
            <person name="Anantharaman K."/>
            <person name="Brown C.T."/>
            <person name="Hug L.A."/>
            <person name="Sharon I."/>
            <person name="Castelle C.J."/>
            <person name="Probst A.J."/>
            <person name="Thomas B.C."/>
            <person name="Singh A."/>
            <person name="Wilkins M.J."/>
            <person name="Karaoz U."/>
            <person name="Brodie E.L."/>
            <person name="Williams K.H."/>
            <person name="Hubbard S.S."/>
            <person name="Banfield J.F."/>
        </authorList>
    </citation>
    <scope>NUCLEOTIDE SEQUENCE [LARGE SCALE GENOMIC DNA]</scope>
</reference>
<dbReference type="GO" id="GO:0005886">
    <property type="term" value="C:plasma membrane"/>
    <property type="evidence" value="ECO:0007669"/>
    <property type="project" value="TreeGrafter"/>
</dbReference>
<evidence type="ECO:0000256" key="6">
    <source>
        <dbReference type="SAM" id="Phobius"/>
    </source>
</evidence>
<dbReference type="InterPro" id="IPR001182">
    <property type="entry name" value="FtsW/RodA"/>
</dbReference>